<feature type="domain" description="RecF/RecN/SMC N-terminal" evidence="3">
    <location>
        <begin position="531"/>
        <end position="1276"/>
    </location>
</feature>
<keyword evidence="5" id="KW-1185">Reference proteome</keyword>
<dbReference type="SUPFAM" id="SSF56300">
    <property type="entry name" value="Metallo-dependent phosphatases"/>
    <property type="match status" value="1"/>
</dbReference>
<dbReference type="Pfam" id="PF02463">
    <property type="entry name" value="SMC_N"/>
    <property type="match status" value="1"/>
</dbReference>
<dbReference type="InterPro" id="IPR003395">
    <property type="entry name" value="RecF/RecN/SMC_N"/>
</dbReference>
<protein>
    <submittedName>
        <fullName evidence="4">G4073 protein</fullName>
    </submittedName>
</protein>
<accession>A0ABP1FWF9</accession>
<proteinExistence type="predicted"/>
<name>A0ABP1FWF9_9CHLO</name>
<dbReference type="PANTHER" id="PTHR32114">
    <property type="entry name" value="ABC TRANSPORTER ABCH.3"/>
    <property type="match status" value="1"/>
</dbReference>
<evidence type="ECO:0000256" key="2">
    <source>
        <dbReference type="SAM" id="MobiDB-lite"/>
    </source>
</evidence>
<organism evidence="4 5">
    <name type="scientific">Coccomyxa viridis</name>
    <dbReference type="NCBI Taxonomy" id="1274662"/>
    <lineage>
        <taxon>Eukaryota</taxon>
        <taxon>Viridiplantae</taxon>
        <taxon>Chlorophyta</taxon>
        <taxon>core chlorophytes</taxon>
        <taxon>Trebouxiophyceae</taxon>
        <taxon>Trebouxiophyceae incertae sedis</taxon>
        <taxon>Coccomyxaceae</taxon>
        <taxon>Coccomyxa</taxon>
    </lineage>
</organism>
<feature type="region of interest" description="Disordered" evidence="2">
    <location>
        <begin position="1"/>
        <end position="23"/>
    </location>
</feature>
<dbReference type="EMBL" id="CAXHTA020000005">
    <property type="protein sequence ID" value="CAL5221817.1"/>
    <property type="molecule type" value="Genomic_DNA"/>
</dbReference>
<reference evidence="4 5" key="1">
    <citation type="submission" date="2024-06" db="EMBL/GenBank/DDBJ databases">
        <authorList>
            <person name="Kraege A."/>
            <person name="Thomma B."/>
        </authorList>
    </citation>
    <scope>NUCLEOTIDE SEQUENCE [LARGE SCALE GENOMIC DNA]</scope>
</reference>
<evidence type="ECO:0000259" key="3">
    <source>
        <dbReference type="Pfam" id="PF02463"/>
    </source>
</evidence>
<dbReference type="InterPro" id="IPR027417">
    <property type="entry name" value="P-loop_NTPase"/>
</dbReference>
<dbReference type="InterPro" id="IPR029052">
    <property type="entry name" value="Metallo-depent_PP-like"/>
</dbReference>
<dbReference type="Proteomes" id="UP001497392">
    <property type="component" value="Unassembled WGS sequence"/>
</dbReference>
<dbReference type="PANTHER" id="PTHR32114:SF2">
    <property type="entry name" value="ABC TRANSPORTER ABCH.3"/>
    <property type="match status" value="1"/>
</dbReference>
<feature type="coiled-coil region" evidence="1">
    <location>
        <begin position="956"/>
        <end position="996"/>
    </location>
</feature>
<comment type="caution">
    <text evidence="4">The sequence shown here is derived from an EMBL/GenBank/DDBJ whole genome shotgun (WGS) entry which is preliminary data.</text>
</comment>
<gene>
    <name evidence="4" type="primary">g4073</name>
    <name evidence="4" type="ORF">VP750_LOCUS3476</name>
</gene>
<feature type="region of interest" description="Disordered" evidence="2">
    <location>
        <begin position="51"/>
        <end position="74"/>
    </location>
</feature>
<dbReference type="Gene3D" id="3.60.21.10">
    <property type="match status" value="1"/>
</dbReference>
<feature type="region of interest" description="Disordered" evidence="2">
    <location>
        <begin position="90"/>
        <end position="133"/>
    </location>
</feature>
<evidence type="ECO:0000313" key="4">
    <source>
        <dbReference type="EMBL" id="CAL5221817.1"/>
    </source>
</evidence>
<feature type="coiled-coil region" evidence="1">
    <location>
        <begin position="1074"/>
        <end position="1101"/>
    </location>
</feature>
<keyword evidence="1" id="KW-0175">Coiled coil</keyword>
<dbReference type="SUPFAM" id="SSF52540">
    <property type="entry name" value="P-loop containing nucleoside triphosphate hydrolases"/>
    <property type="match status" value="1"/>
</dbReference>
<feature type="compositionally biased region" description="Basic residues" evidence="2">
    <location>
        <begin position="56"/>
        <end position="65"/>
    </location>
</feature>
<dbReference type="Gene3D" id="3.40.50.300">
    <property type="entry name" value="P-loop containing nucleotide triphosphate hydrolases"/>
    <property type="match status" value="2"/>
</dbReference>
<sequence>MSRTALSSPVLLPPAGAGRRDVRTWARKKAADAADSAVDADNTTLLDPAAAEVAKPAKRGGRKKKADTPAAAAAEQGDIELLAASSVSTTDALESSSAGKPAAADEPKPVKRRGRKKKEATSAAPEHDGPVLSQQTVQPCIDLHANAPEGAHWQSVTSWVVFSDLHVGLRTVDVACQVLQRVREEAAARNAGILFLGDFWHVRGMLPVNPLNRVLEEFREWKQPTLMLVGNHDQITIGGLEHGLTPLAEACPAVHVLEKPTKFLGALWLPYRRQRAELEAALQAAGPAKAIFAHADVLGAFVNETFQAREGFSPDLFPEQVPVYMGHYHKPHKVQNTNIEYIGSPYQVSRSEAGQQKHLLVLDSNWQQIEEVLLDLGPRFHAMAGAEPSLPQDLRPGDRVRWTLSDSSHVEEAEVIVKNLQSKGVDVEVIAPPPAAALRIAATEDVGAAPLFQLYADHVAMSPAAVTAGCEILQELSGLGAEAPAASATIELHAMELEGYGPFRERLTYSLQGKGARVLMGRNMDDDGSQSNGSGKSSLVMAPLWALTGRSDARAEGGFSRGLTNADVVNDGAKLARVRIDGIVNGKPFTVERSTRRKALAGLRFELDGEDLTGVDARLTQAVIERKLSVGLLSRAAFHGQADITSLLEADDRKFKEELGRVIEMEVWDSAKAVAADKLRAAKSESGKLEHELTVRQGWLQNLKEQELSTRQRSLEWTRVRNNSIEKADEALELAQDTLTSCAGDIQQHASDLQHWLASQQADLTQPEDAYATAGFSTPATATSGPGLGSSLSSRVEANGVASHNGTSTTVATAEVTEQQQVLRQLQQSMQELQTRFVSDQRHLGSASSGLQAAERTLQEYSMLLSPEHSHSQHQAVCDRCLQPIDDATYRANVARMEADVASAAAERSTAAMQSSATQVEVEEAKHSLYKAQQEVLAKVQAADARERERATELAAEAASRRAKEAAQRAQQAQEAARLEARRREIEQNARQVAVVEGMVQQAHNEWKRWQAALGISDASDLTKAAAPSINVDMSCRACSLAMQHARHAGDAVAAGQRHREALAAQLDPHTGESARLAAMAQEAEAALSALEERQGELTGQVSVLEELDKGFSRTGVQSFALEGLLGELQERTQVFLEQLSSGFSLQLAATRAATSASAAAQERISKTVYVRMQDPDTGATVLRERSIRQLSGGERRRIALALLLGFADLISARGRLQCNLIVLDEVLQQLDEEGCARVASVLKRLPHTTVLVVGQADSYVAQTFDAVDCVVKQNGQCTVEAAP</sequence>
<evidence type="ECO:0000256" key="1">
    <source>
        <dbReference type="SAM" id="Coils"/>
    </source>
</evidence>
<evidence type="ECO:0000313" key="5">
    <source>
        <dbReference type="Proteomes" id="UP001497392"/>
    </source>
</evidence>